<feature type="chain" id="PRO_5040891965" evidence="2">
    <location>
        <begin position="21"/>
        <end position="211"/>
    </location>
</feature>
<sequence length="211" mass="22890">MKLFSVSIISVLAAATGAFAQNVDWSAADTLACGLEYFSDIKAAVDGNIQPVWDFLPVAVTSRAEEAGIVNPNHSLISNPTAQQLQSMASIFPSGLFSPYADNIVQQCLATYVPTSEEPSDEESTDEETSEPTDEESTDEETSEPTDEESTDEETSEPTDEESTDEETSEEPTSEETSDEESTDDTEEPTSSEPDYSAEPTSTPIKCRPRY</sequence>
<comment type="caution">
    <text evidence="3">The sequence shown here is derived from an EMBL/GenBank/DDBJ whole genome shotgun (WGS) entry which is preliminary data.</text>
</comment>
<proteinExistence type="predicted"/>
<name>A0A9W8I7B5_9FUNG</name>
<dbReference type="AlphaFoldDB" id="A0A9W8I7B5"/>
<reference evidence="3" key="1">
    <citation type="submission" date="2022-07" db="EMBL/GenBank/DDBJ databases">
        <title>Phylogenomic reconstructions and comparative analyses of Kickxellomycotina fungi.</title>
        <authorList>
            <person name="Reynolds N.K."/>
            <person name="Stajich J.E."/>
            <person name="Barry K."/>
            <person name="Grigoriev I.V."/>
            <person name="Crous P."/>
            <person name="Smith M.E."/>
        </authorList>
    </citation>
    <scope>NUCLEOTIDE SEQUENCE</scope>
    <source>
        <strain evidence="3">NRRL 1565</strain>
    </source>
</reference>
<dbReference type="OrthoDB" id="5595268at2759"/>
<keyword evidence="4" id="KW-1185">Reference proteome</keyword>
<gene>
    <name evidence="3" type="ORF">H4R20_000668</name>
</gene>
<dbReference type="Proteomes" id="UP001140094">
    <property type="component" value="Unassembled WGS sequence"/>
</dbReference>
<evidence type="ECO:0000313" key="4">
    <source>
        <dbReference type="Proteomes" id="UP001140094"/>
    </source>
</evidence>
<evidence type="ECO:0000313" key="3">
    <source>
        <dbReference type="EMBL" id="KAJ2808753.1"/>
    </source>
</evidence>
<dbReference type="EMBL" id="JANBUO010000026">
    <property type="protein sequence ID" value="KAJ2808753.1"/>
    <property type="molecule type" value="Genomic_DNA"/>
</dbReference>
<evidence type="ECO:0000256" key="2">
    <source>
        <dbReference type="SAM" id="SignalP"/>
    </source>
</evidence>
<evidence type="ECO:0000256" key="1">
    <source>
        <dbReference type="SAM" id="MobiDB-lite"/>
    </source>
</evidence>
<protein>
    <submittedName>
        <fullName evidence="3">Uncharacterized protein</fullName>
    </submittedName>
</protein>
<feature type="compositionally biased region" description="Acidic residues" evidence="1">
    <location>
        <begin position="118"/>
        <end position="190"/>
    </location>
</feature>
<organism evidence="3 4">
    <name type="scientific">Coemansia guatemalensis</name>
    <dbReference type="NCBI Taxonomy" id="2761395"/>
    <lineage>
        <taxon>Eukaryota</taxon>
        <taxon>Fungi</taxon>
        <taxon>Fungi incertae sedis</taxon>
        <taxon>Zoopagomycota</taxon>
        <taxon>Kickxellomycotina</taxon>
        <taxon>Kickxellomycetes</taxon>
        <taxon>Kickxellales</taxon>
        <taxon>Kickxellaceae</taxon>
        <taxon>Coemansia</taxon>
    </lineage>
</organism>
<keyword evidence="2" id="KW-0732">Signal</keyword>
<accession>A0A9W8I7B5</accession>
<feature type="region of interest" description="Disordered" evidence="1">
    <location>
        <begin position="113"/>
        <end position="211"/>
    </location>
</feature>
<feature type="signal peptide" evidence="2">
    <location>
        <begin position="1"/>
        <end position="20"/>
    </location>
</feature>